<dbReference type="InterPro" id="IPR010627">
    <property type="entry name" value="Prepilin_pept_A24_N"/>
</dbReference>
<feature type="transmembrane region" description="Helical" evidence="1">
    <location>
        <begin position="12"/>
        <end position="36"/>
    </location>
</feature>
<keyword evidence="1" id="KW-0812">Transmembrane</keyword>
<feature type="transmembrane region" description="Helical" evidence="1">
    <location>
        <begin position="92"/>
        <end position="111"/>
    </location>
</feature>
<gene>
    <name evidence="3" type="ORF">VAMP_7n282</name>
</gene>
<feature type="transmembrane region" description="Helical" evidence="1">
    <location>
        <begin position="274"/>
        <end position="293"/>
    </location>
</feature>
<evidence type="ECO:0000256" key="1">
    <source>
        <dbReference type="SAM" id="Phobius"/>
    </source>
</evidence>
<feature type="transmembrane region" description="Helical" evidence="1">
    <location>
        <begin position="211"/>
        <end position="230"/>
    </location>
</feature>
<comment type="caution">
    <text evidence="3">The sequence shown here is derived from an EMBL/GenBank/DDBJ whole genome shotgun (WGS) entry which is preliminary data.</text>
</comment>
<dbReference type="Pfam" id="PF06750">
    <property type="entry name" value="A24_N_bact"/>
    <property type="match status" value="1"/>
</dbReference>
<keyword evidence="1" id="KW-0472">Membrane</keyword>
<sequence length="298" mass="35172">MQSYTIFDFKIIEWFIIVNIFIFGLVFGSFGSVLIWRTRGEINKEVLKGILYGRSECPHCKKKLSWYNLIPLFSWLLSGAKCGNCKSKISSFYPVLEIVSGFAFVISYFMVLNSGFELFSNNFFLYMIYYLVINWLLVLLLFYDILFFRVNTYFWLFLVLWTIFWQFFGYVGNFYRSFFGGIIFFVFFMFIYIFGKYYVRFRFGIKDAEGIGGGDVMIAYFVGLFIHFMMYDLSYTNLFYYVFIYTIISSVLGILFFVVSSIINKGEQGSSLPFLPAMIAGFWVLFFAGDYLFKILFV</sequence>
<evidence type="ECO:0000313" key="3">
    <source>
        <dbReference type="EMBL" id="MBS8121544.1"/>
    </source>
</evidence>
<evidence type="ECO:0000313" key="4">
    <source>
        <dbReference type="Proteomes" id="UP000680365"/>
    </source>
</evidence>
<name>A0ABS5QK74_9BACT</name>
<dbReference type="InterPro" id="IPR050882">
    <property type="entry name" value="Prepilin_peptidase/N-MTase"/>
</dbReference>
<dbReference type="PANTHER" id="PTHR30487">
    <property type="entry name" value="TYPE 4 PREPILIN-LIKE PROTEINS LEADER PEPTIDE-PROCESSING ENZYME"/>
    <property type="match status" value="1"/>
</dbReference>
<feature type="domain" description="Prepilin peptidase A24 N-terminal" evidence="2">
    <location>
        <begin position="22"/>
        <end position="109"/>
    </location>
</feature>
<dbReference type="EMBL" id="JAEDAM010000004">
    <property type="protein sequence ID" value="MBS8121544.1"/>
    <property type="molecule type" value="Genomic_DNA"/>
</dbReference>
<evidence type="ECO:0000259" key="2">
    <source>
        <dbReference type="Pfam" id="PF06750"/>
    </source>
</evidence>
<protein>
    <submittedName>
        <fullName evidence="3">Leader peptidase (Prepilin peptidase)</fullName>
        <ecNumber evidence="3">3.4.23.43</ecNumber>
    </submittedName>
</protein>
<keyword evidence="3" id="KW-0378">Hydrolase</keyword>
<feature type="transmembrane region" description="Helical" evidence="1">
    <location>
        <begin position="153"/>
        <end position="172"/>
    </location>
</feature>
<reference evidence="3 4" key="1">
    <citation type="journal article" date="2021" name="Nat. Commun.">
        <title>Reductive evolution and unique predatory mode in the CPR bacterium Vampirococcus lugosii.</title>
        <authorList>
            <person name="Moreira D."/>
            <person name="Zivanovic Y."/>
            <person name="Lopez-Archilla A.I."/>
            <person name="Iniesto M."/>
            <person name="Lopez-Garcia P."/>
        </authorList>
    </citation>
    <scope>NUCLEOTIDE SEQUENCE [LARGE SCALE GENOMIC DNA]</scope>
    <source>
        <strain evidence="3">Chiprana</strain>
    </source>
</reference>
<feature type="transmembrane region" description="Helical" evidence="1">
    <location>
        <begin position="123"/>
        <end position="146"/>
    </location>
</feature>
<dbReference type="Proteomes" id="UP000680365">
    <property type="component" value="Unassembled WGS sequence"/>
</dbReference>
<proteinExistence type="predicted"/>
<feature type="transmembrane region" description="Helical" evidence="1">
    <location>
        <begin position="178"/>
        <end position="199"/>
    </location>
</feature>
<feature type="transmembrane region" description="Helical" evidence="1">
    <location>
        <begin position="242"/>
        <end position="262"/>
    </location>
</feature>
<keyword evidence="1" id="KW-1133">Transmembrane helix</keyword>
<dbReference type="GO" id="GO:0004190">
    <property type="term" value="F:aspartic-type endopeptidase activity"/>
    <property type="evidence" value="ECO:0007669"/>
    <property type="project" value="UniProtKB-EC"/>
</dbReference>
<keyword evidence="4" id="KW-1185">Reference proteome</keyword>
<organism evidence="3 4">
    <name type="scientific">Candidatus Vampirococcus lugosii</name>
    <dbReference type="NCBI Taxonomy" id="2789015"/>
    <lineage>
        <taxon>Bacteria</taxon>
        <taxon>Candidatus Absconditibacteriota</taxon>
        <taxon>Vampirococcus</taxon>
    </lineage>
</organism>
<accession>A0ABS5QK74</accession>
<dbReference type="PANTHER" id="PTHR30487:SF0">
    <property type="entry name" value="PREPILIN LEADER PEPTIDASE_N-METHYLTRANSFERASE-RELATED"/>
    <property type="match status" value="1"/>
</dbReference>
<dbReference type="EC" id="3.4.23.43" evidence="3"/>